<name>A0A481YYA6_9VIRU</name>
<organism evidence="1">
    <name type="scientific">Marseillevirus LCMAC201</name>
    <dbReference type="NCBI Taxonomy" id="2506605"/>
    <lineage>
        <taxon>Viruses</taxon>
        <taxon>Varidnaviria</taxon>
        <taxon>Bamfordvirae</taxon>
        <taxon>Nucleocytoviricota</taxon>
        <taxon>Megaviricetes</taxon>
        <taxon>Pimascovirales</taxon>
        <taxon>Pimascovirales incertae sedis</taxon>
        <taxon>Marseilleviridae</taxon>
    </lineage>
</organism>
<protein>
    <submittedName>
        <fullName evidence="1">Uncharacterized protein</fullName>
    </submittedName>
</protein>
<accession>A0A481YYA6</accession>
<sequence>MSYTRLAGAETNVDTINSCDQLYCKETLGYIGKELITRAEIIKKINDRCKNISDIPINQLRLQGESEISHISGFLYDLKSLILHVDEALALLVNAGCIEKQ</sequence>
<dbReference type="EMBL" id="MK500352">
    <property type="protein sequence ID" value="QBK87446.1"/>
    <property type="molecule type" value="Genomic_DNA"/>
</dbReference>
<reference evidence="1" key="1">
    <citation type="journal article" date="2019" name="MBio">
        <title>Virus Genomes from Deep Sea Sediments Expand the Ocean Megavirome and Support Independent Origins of Viral Gigantism.</title>
        <authorList>
            <person name="Backstrom D."/>
            <person name="Yutin N."/>
            <person name="Jorgensen S.L."/>
            <person name="Dharamshi J."/>
            <person name="Homa F."/>
            <person name="Zaremba-Niedwiedzka K."/>
            <person name="Spang A."/>
            <person name="Wolf Y.I."/>
            <person name="Koonin E.V."/>
            <person name="Ettema T.J."/>
        </authorList>
    </citation>
    <scope>NUCLEOTIDE SEQUENCE</scope>
</reference>
<proteinExistence type="predicted"/>
<evidence type="ECO:0000313" key="1">
    <source>
        <dbReference type="EMBL" id="QBK87446.1"/>
    </source>
</evidence>
<gene>
    <name evidence="1" type="ORF">LCMAC201_03560</name>
</gene>